<dbReference type="RefSeq" id="WP_042459732.1">
    <property type="nucleotide sequence ID" value="NZ_BBPN01000061.1"/>
</dbReference>
<organism evidence="3 4">
    <name type="scientific">Streptacidiphilus jiangxiensis</name>
    <dbReference type="NCBI Taxonomy" id="235985"/>
    <lineage>
        <taxon>Bacteria</taxon>
        <taxon>Bacillati</taxon>
        <taxon>Actinomycetota</taxon>
        <taxon>Actinomycetes</taxon>
        <taxon>Kitasatosporales</taxon>
        <taxon>Streptomycetaceae</taxon>
        <taxon>Streptacidiphilus</taxon>
    </lineage>
</organism>
<accession>A0A1H8A541</accession>
<feature type="domain" description="DUF317" evidence="2">
    <location>
        <begin position="59"/>
        <end position="118"/>
    </location>
</feature>
<reference evidence="4" key="1">
    <citation type="submission" date="2016-10" db="EMBL/GenBank/DDBJ databases">
        <authorList>
            <person name="Varghese N."/>
        </authorList>
    </citation>
    <scope>NUCLEOTIDE SEQUENCE [LARGE SCALE GENOMIC DNA]</scope>
    <source>
        <strain evidence="4">DSM 45096 / BCRC 16803 / CGMCC 4.1857 / CIP 109030 / JCM 12277 / KCTC 19219 / NBRC 100920 / 33214</strain>
    </source>
</reference>
<gene>
    <name evidence="3" type="ORF">SAMN05414137_14110</name>
</gene>
<dbReference type="InterPro" id="IPR005523">
    <property type="entry name" value="DUF317_SPDY"/>
</dbReference>
<dbReference type="EMBL" id="FOAZ01000041">
    <property type="protein sequence ID" value="SEM65673.1"/>
    <property type="molecule type" value="Genomic_DNA"/>
</dbReference>
<evidence type="ECO:0000256" key="1">
    <source>
        <dbReference type="SAM" id="MobiDB-lite"/>
    </source>
</evidence>
<evidence type="ECO:0000313" key="4">
    <source>
        <dbReference type="Proteomes" id="UP000183015"/>
    </source>
</evidence>
<keyword evidence="4" id="KW-1185">Reference proteome</keyword>
<dbReference type="STRING" id="235985.SAMN05414137_14110"/>
<sequence length="252" mass="27107">MTDTPTSASPPEPPGRRYLVSPRYLAGPGEQPEQALAPLLQAGWTPVSDVALDGLTLLSPDLNTLLRHRPDDRVFAAWTVYAFAPDRATAGAVWTATFTWDTPVEIVTGFTTALARADRDQQAAGVDPFAAFGQAGWSRHRGRFGTLYTERRYLADASQHYDVDPEREMAHLDETWLVSAPGGHGPWIATASRATPAALLSALARATVDRRPVTRTSLTGMARGARVTALPALAGLSAAMSARPGSRTVRHR</sequence>
<name>A0A1H8A541_STRJI</name>
<dbReference type="Pfam" id="PF03771">
    <property type="entry name" value="SPDY"/>
    <property type="match status" value="1"/>
</dbReference>
<evidence type="ECO:0000313" key="3">
    <source>
        <dbReference type="EMBL" id="SEM65673.1"/>
    </source>
</evidence>
<protein>
    <recommendedName>
        <fullName evidence="2">DUF317 domain-containing protein</fullName>
    </recommendedName>
</protein>
<dbReference type="AlphaFoldDB" id="A0A1H8A541"/>
<dbReference type="Proteomes" id="UP000183015">
    <property type="component" value="Unassembled WGS sequence"/>
</dbReference>
<evidence type="ECO:0000259" key="2">
    <source>
        <dbReference type="Pfam" id="PF03771"/>
    </source>
</evidence>
<proteinExistence type="predicted"/>
<feature type="region of interest" description="Disordered" evidence="1">
    <location>
        <begin position="1"/>
        <end position="21"/>
    </location>
</feature>